<dbReference type="NCBIfam" id="NF037982">
    <property type="entry name" value="Nramp_1"/>
    <property type="match status" value="1"/>
</dbReference>
<organism evidence="7 8">
    <name type="scientific">Pontibacter diazotrophicus</name>
    <dbReference type="NCBI Taxonomy" id="1400979"/>
    <lineage>
        <taxon>Bacteria</taxon>
        <taxon>Pseudomonadati</taxon>
        <taxon>Bacteroidota</taxon>
        <taxon>Cytophagia</taxon>
        <taxon>Cytophagales</taxon>
        <taxon>Hymenobacteraceae</taxon>
        <taxon>Pontibacter</taxon>
    </lineage>
</organism>
<accession>A0A3D8L6F8</accession>
<sequence>MASDNTEDKKVKEVRASTPSPPSGKERFKWYGPGLIWMLSSVGSGSVLFTPRVGSRYEYSLLWIALIVFVLMWVMIKEVGRYTVVTGKTILDGYRDISGKSGWALWLIFVPQIVAAVVTIAGIAALAGSALMIAFPGNQLTYAIGLIVLSIILVVSGRYVWVERATNALAAILVVIVVVTATRVISSGQALLKGAVPNIPSDFDIDFVLPWVGFILAGAAGIMWFSYWVVARQYGGPQANPSDVDHIDADADENEERSNKLRQWVKIMSTTAAIGVLGGGLIIVAFTILGAELLAPEGIVPEGIQVAKDLTRLLSEVWGEAGYWMLITAIVIALGGTVLANQDGWGRMFADATIVLLAPWFEKNDKVEFKNRNEIHTKEDLPRRQHLFYSSITQRRKLKNIYAVLFCAVIPILLLFIVQDPVDILSIGGAVAAAHTPIVVFLTMYLNYKKLPKQLSPGIFATVVMTLSGLFYLGFALFYFIQGGTG</sequence>
<feature type="transmembrane region" description="Helical" evidence="6">
    <location>
        <begin position="168"/>
        <end position="188"/>
    </location>
</feature>
<protein>
    <submittedName>
        <fullName evidence="7">Divalent metal cation transporter</fullName>
    </submittedName>
</protein>
<dbReference type="Proteomes" id="UP000256708">
    <property type="component" value="Unassembled WGS sequence"/>
</dbReference>
<evidence type="ECO:0000256" key="1">
    <source>
        <dbReference type="ARBA" id="ARBA00004141"/>
    </source>
</evidence>
<keyword evidence="2 6" id="KW-0812">Transmembrane</keyword>
<reference evidence="8" key="1">
    <citation type="submission" date="2018-08" db="EMBL/GenBank/DDBJ databases">
        <authorList>
            <person name="Liu Z.-W."/>
            <person name="Du Z.-J."/>
        </authorList>
    </citation>
    <scope>NUCLEOTIDE SEQUENCE [LARGE SCALE GENOMIC DNA]</scope>
    <source>
        <strain evidence="8">H4X</strain>
    </source>
</reference>
<gene>
    <name evidence="7" type="ORF">DXT99_21685</name>
</gene>
<evidence type="ECO:0000256" key="6">
    <source>
        <dbReference type="SAM" id="Phobius"/>
    </source>
</evidence>
<dbReference type="InterPro" id="IPR001046">
    <property type="entry name" value="NRAMP_fam"/>
</dbReference>
<evidence type="ECO:0000256" key="2">
    <source>
        <dbReference type="ARBA" id="ARBA00022692"/>
    </source>
</evidence>
<feature type="transmembrane region" description="Helical" evidence="6">
    <location>
        <begin position="267"/>
        <end position="291"/>
    </location>
</feature>
<dbReference type="Pfam" id="PF01566">
    <property type="entry name" value="Nramp"/>
    <property type="match status" value="1"/>
</dbReference>
<dbReference type="AlphaFoldDB" id="A0A3D8L6F8"/>
<feature type="transmembrane region" description="Helical" evidence="6">
    <location>
        <begin position="321"/>
        <end position="340"/>
    </location>
</feature>
<evidence type="ECO:0000256" key="5">
    <source>
        <dbReference type="SAM" id="MobiDB-lite"/>
    </source>
</evidence>
<dbReference type="OrthoDB" id="9787548at2"/>
<keyword evidence="4 6" id="KW-0472">Membrane</keyword>
<feature type="transmembrane region" description="Helical" evidence="6">
    <location>
        <begin position="208"/>
        <end position="230"/>
    </location>
</feature>
<feature type="transmembrane region" description="Helical" evidence="6">
    <location>
        <begin position="424"/>
        <end position="446"/>
    </location>
</feature>
<dbReference type="GO" id="GO:0016020">
    <property type="term" value="C:membrane"/>
    <property type="evidence" value="ECO:0007669"/>
    <property type="project" value="UniProtKB-SubCell"/>
</dbReference>
<name>A0A3D8L6F8_9BACT</name>
<feature type="transmembrane region" description="Helical" evidence="6">
    <location>
        <begin position="101"/>
        <end position="134"/>
    </location>
</feature>
<evidence type="ECO:0000313" key="7">
    <source>
        <dbReference type="EMBL" id="RDV12994.1"/>
    </source>
</evidence>
<proteinExistence type="predicted"/>
<dbReference type="EMBL" id="QRGR01000030">
    <property type="protein sequence ID" value="RDV12994.1"/>
    <property type="molecule type" value="Genomic_DNA"/>
</dbReference>
<feature type="transmembrane region" description="Helical" evidence="6">
    <location>
        <begin position="458"/>
        <end position="481"/>
    </location>
</feature>
<comment type="caution">
    <text evidence="7">The sequence shown here is derived from an EMBL/GenBank/DDBJ whole genome shotgun (WGS) entry which is preliminary data.</text>
</comment>
<feature type="compositionally biased region" description="Basic and acidic residues" evidence="5">
    <location>
        <begin position="1"/>
        <end position="15"/>
    </location>
</feature>
<keyword evidence="8" id="KW-1185">Reference proteome</keyword>
<feature type="transmembrane region" description="Helical" evidence="6">
    <location>
        <begin position="30"/>
        <end position="49"/>
    </location>
</feature>
<feature type="transmembrane region" description="Helical" evidence="6">
    <location>
        <begin position="140"/>
        <end position="161"/>
    </location>
</feature>
<dbReference type="RefSeq" id="WP_115567691.1">
    <property type="nucleotide sequence ID" value="NZ_QRGR01000030.1"/>
</dbReference>
<evidence type="ECO:0000313" key="8">
    <source>
        <dbReference type="Proteomes" id="UP000256708"/>
    </source>
</evidence>
<feature type="transmembrane region" description="Helical" evidence="6">
    <location>
        <begin position="61"/>
        <end position="80"/>
    </location>
</feature>
<comment type="subcellular location">
    <subcellularLocation>
        <location evidence="1">Membrane</location>
        <topology evidence="1">Multi-pass membrane protein</topology>
    </subcellularLocation>
</comment>
<evidence type="ECO:0000256" key="4">
    <source>
        <dbReference type="ARBA" id="ARBA00023136"/>
    </source>
</evidence>
<evidence type="ECO:0000256" key="3">
    <source>
        <dbReference type="ARBA" id="ARBA00022989"/>
    </source>
</evidence>
<feature type="region of interest" description="Disordered" evidence="5">
    <location>
        <begin position="1"/>
        <end position="25"/>
    </location>
</feature>
<keyword evidence="3 6" id="KW-1133">Transmembrane helix</keyword>
<feature type="transmembrane region" description="Helical" evidence="6">
    <location>
        <begin position="401"/>
        <end position="418"/>
    </location>
</feature>
<dbReference type="GO" id="GO:0046873">
    <property type="term" value="F:metal ion transmembrane transporter activity"/>
    <property type="evidence" value="ECO:0007669"/>
    <property type="project" value="InterPro"/>
</dbReference>